<comment type="caution">
    <text evidence="3">The sequence shown here is derived from an EMBL/GenBank/DDBJ whole genome shotgun (WGS) entry which is preliminary data.</text>
</comment>
<feature type="compositionally biased region" description="Polar residues" evidence="1">
    <location>
        <begin position="1"/>
        <end position="16"/>
    </location>
</feature>
<dbReference type="PANTHER" id="PTHR37533:SF2">
    <property type="entry name" value="FLAGELLAR HOOK-LENGTH CONTROL PROTEIN"/>
    <property type="match status" value="1"/>
</dbReference>
<dbReference type="RefSeq" id="WP_379556777.1">
    <property type="nucleotide sequence ID" value="NZ_JBHTJS010000003.1"/>
</dbReference>
<keyword evidence="4" id="KW-1185">Reference proteome</keyword>
<feature type="region of interest" description="Disordered" evidence="1">
    <location>
        <begin position="201"/>
        <end position="221"/>
    </location>
</feature>
<dbReference type="Pfam" id="PF02120">
    <property type="entry name" value="Flg_hook"/>
    <property type="match status" value="1"/>
</dbReference>
<organism evidence="3 4">
    <name type="scientific">Oceanisphaera ostreae</name>
    <dbReference type="NCBI Taxonomy" id="914151"/>
    <lineage>
        <taxon>Bacteria</taxon>
        <taxon>Pseudomonadati</taxon>
        <taxon>Pseudomonadota</taxon>
        <taxon>Gammaproteobacteria</taxon>
        <taxon>Aeromonadales</taxon>
        <taxon>Aeromonadaceae</taxon>
        <taxon>Oceanisphaera</taxon>
    </lineage>
</organism>
<feature type="region of interest" description="Disordered" evidence="1">
    <location>
        <begin position="80"/>
        <end position="152"/>
    </location>
</feature>
<evidence type="ECO:0000259" key="2">
    <source>
        <dbReference type="Pfam" id="PF02120"/>
    </source>
</evidence>
<feature type="compositionally biased region" description="Low complexity" evidence="1">
    <location>
        <begin position="83"/>
        <end position="93"/>
    </location>
</feature>
<dbReference type="Gene3D" id="3.30.750.140">
    <property type="match status" value="1"/>
</dbReference>
<name>A0ABW3KFP9_9GAMM</name>
<dbReference type="EMBL" id="JBHTJS010000003">
    <property type="protein sequence ID" value="MFD1006851.1"/>
    <property type="molecule type" value="Genomic_DNA"/>
</dbReference>
<dbReference type="Proteomes" id="UP001597048">
    <property type="component" value="Unassembled WGS sequence"/>
</dbReference>
<feature type="compositionally biased region" description="Low complexity" evidence="1">
    <location>
        <begin position="363"/>
        <end position="378"/>
    </location>
</feature>
<feature type="compositionally biased region" description="Low complexity" evidence="1">
    <location>
        <begin position="133"/>
        <end position="152"/>
    </location>
</feature>
<accession>A0ABW3KFP9</accession>
<dbReference type="PANTHER" id="PTHR37533">
    <property type="entry name" value="FLAGELLAR HOOK-LENGTH CONTROL PROTEIN"/>
    <property type="match status" value="1"/>
</dbReference>
<proteinExistence type="predicted"/>
<evidence type="ECO:0000256" key="1">
    <source>
        <dbReference type="SAM" id="MobiDB-lite"/>
    </source>
</evidence>
<keyword evidence="3" id="KW-0969">Cilium</keyword>
<feature type="domain" description="Flagellar hook-length control protein-like C-terminal" evidence="2">
    <location>
        <begin position="292"/>
        <end position="366"/>
    </location>
</feature>
<feature type="region of interest" description="Disordered" evidence="1">
    <location>
        <begin position="363"/>
        <end position="406"/>
    </location>
</feature>
<reference evidence="4" key="1">
    <citation type="journal article" date="2019" name="Int. J. Syst. Evol. Microbiol.">
        <title>The Global Catalogue of Microorganisms (GCM) 10K type strain sequencing project: providing services to taxonomists for standard genome sequencing and annotation.</title>
        <authorList>
            <consortium name="The Broad Institute Genomics Platform"/>
            <consortium name="The Broad Institute Genome Sequencing Center for Infectious Disease"/>
            <person name="Wu L."/>
            <person name="Ma J."/>
        </authorList>
    </citation>
    <scope>NUCLEOTIDE SEQUENCE [LARGE SCALE GENOMIC DNA]</scope>
    <source>
        <strain evidence="4">CCUG 60525</strain>
    </source>
</reference>
<protein>
    <submittedName>
        <fullName evidence="3">Flagellar hook-length control protein FliK</fullName>
    </submittedName>
</protein>
<keyword evidence="3" id="KW-0966">Cell projection</keyword>
<dbReference type="InterPro" id="IPR052563">
    <property type="entry name" value="FliK"/>
</dbReference>
<dbReference type="InterPro" id="IPR038610">
    <property type="entry name" value="FliK-like_C_sf"/>
</dbReference>
<dbReference type="InterPro" id="IPR021136">
    <property type="entry name" value="Flagellar_hook_control-like_C"/>
</dbReference>
<dbReference type="CDD" id="cd17470">
    <property type="entry name" value="T3SS_Flik_C"/>
    <property type="match status" value="1"/>
</dbReference>
<evidence type="ECO:0000313" key="3">
    <source>
        <dbReference type="EMBL" id="MFD1006851.1"/>
    </source>
</evidence>
<sequence length="427" mass="45334">MTMNIMSVRTQASQEPRGQIPDAANNTGMFDEVFTQEAVSQQAVDESEPHEAELANEELYAAVAPTVASEFRGEVAGATLAETGSSKSTSKTTADTDQRQGGSTLPLANAAHKQAAADPSLNRPGNALAIEGQSSAPSAAQTAQTTQEAQSATDLIRQGAAAVNQAANQNTTQSETPADIKATVARDPEWLAQIEHSRRWAQPLSAAERTQPGSDSSADAEQELNLAPNQLTSAMAADAATSSQTAAVPSDSLMIAMREASPLAATPERATTLDRALTLQGSAEQNAKQLAQQAQVVVSQNLQEADILLNPSELGGLKIRVKMEQGEVQVQFIAAHPQAKELIEQAMPRLREMLNQQGMNLNQGQQQGQNLNQSGQQGPPQREQERGVANENGQSNLDVGDDGDVRLKDNVHTQHYTSDAGRIDFFA</sequence>
<evidence type="ECO:0000313" key="4">
    <source>
        <dbReference type="Proteomes" id="UP001597048"/>
    </source>
</evidence>
<gene>
    <name evidence="3" type="ORF">ACFQ1C_01570</name>
</gene>
<feature type="region of interest" description="Disordered" evidence="1">
    <location>
        <begin position="1"/>
        <end position="26"/>
    </location>
</feature>
<keyword evidence="3" id="KW-0282">Flagellum</keyword>